<reference evidence="2 3" key="2">
    <citation type="journal article" date="2012" name="Stand. Genomic Sci.">
        <title>Complete genome sequence of the sulfate-reducing firmicute Desulfotomaculum ruminis type strain (DL(T)).</title>
        <authorList>
            <person name="Spring S."/>
            <person name="Visser M."/>
            <person name="Lu M."/>
            <person name="Copeland A."/>
            <person name="Lapidus A."/>
            <person name="Lucas S."/>
            <person name="Cheng J.F."/>
            <person name="Han C."/>
            <person name="Tapia R."/>
            <person name="Goodwin L.A."/>
            <person name="Pitluck S."/>
            <person name="Ivanova N."/>
            <person name="Land M."/>
            <person name="Hauser L."/>
            <person name="Larimer F."/>
            <person name="Rohde M."/>
            <person name="Goker M."/>
            <person name="Detter J.C."/>
            <person name="Kyrpides N.C."/>
            <person name="Woyke T."/>
            <person name="Schaap P.J."/>
            <person name="Plugge C.M."/>
            <person name="Muyzer G."/>
            <person name="Kuever J."/>
            <person name="Pereira I.A."/>
            <person name="Parshina S.N."/>
            <person name="Bernier-Latmani R."/>
            <person name="Stams A.J."/>
            <person name="Klenk H.P."/>
        </authorList>
    </citation>
    <scope>NUCLEOTIDE SEQUENCE [LARGE SCALE GENOMIC DNA]</scope>
    <source>
        <strain evidence="3">ATCC 23193 / DSM 2154 / NCIB 8452 / DL</strain>
    </source>
</reference>
<dbReference type="EMBL" id="CP002780">
    <property type="protein sequence ID" value="AEG58957.1"/>
    <property type="molecule type" value="Genomic_DNA"/>
</dbReference>
<keyword evidence="1" id="KW-0472">Membrane</keyword>
<protein>
    <submittedName>
        <fullName evidence="2">Uncharacterized protein</fullName>
    </submittedName>
</protein>
<dbReference type="Proteomes" id="UP000009234">
    <property type="component" value="Chromosome"/>
</dbReference>
<feature type="transmembrane region" description="Helical" evidence="1">
    <location>
        <begin position="12"/>
        <end position="38"/>
    </location>
</feature>
<keyword evidence="1" id="KW-1133">Transmembrane helix</keyword>
<accession>F6DTE0</accession>
<proteinExistence type="predicted"/>
<evidence type="ECO:0000313" key="2">
    <source>
        <dbReference type="EMBL" id="AEG58957.1"/>
    </source>
</evidence>
<dbReference type="HOGENOM" id="CLU_1658029_0_0_9"/>
<feature type="transmembrane region" description="Helical" evidence="1">
    <location>
        <begin position="60"/>
        <end position="82"/>
    </location>
</feature>
<dbReference type="RefSeq" id="WP_013840731.1">
    <property type="nucleotide sequence ID" value="NC_015589.1"/>
</dbReference>
<dbReference type="KEGG" id="dru:Desru_0672"/>
<dbReference type="AlphaFoldDB" id="F6DTE0"/>
<evidence type="ECO:0000256" key="1">
    <source>
        <dbReference type="SAM" id="Phobius"/>
    </source>
</evidence>
<gene>
    <name evidence="2" type="ordered locus">Desru_0672</name>
</gene>
<keyword evidence="1" id="KW-0812">Transmembrane</keyword>
<evidence type="ECO:0000313" key="3">
    <source>
        <dbReference type="Proteomes" id="UP000009234"/>
    </source>
</evidence>
<sequence length="159" mass="18551">MNFLKNNRGLSIIGDMIFCCFFCLVLFTIFPCILSASIKSQKGTRFFSAFLESWNSLPNYVLWFVYLFIVLVVLGIFFELVIEMSVWGIGRLPYSKVVEFVNTTNFLGLRKYTFQNPSLSIELLKEANRNELKYAVKHPKCPEKIKSKYKKFQRMGLLI</sequence>
<keyword evidence="3" id="KW-1185">Reference proteome</keyword>
<dbReference type="STRING" id="696281.Desru_0672"/>
<name>F6DTE0_DESRL</name>
<organism evidence="2 3">
    <name type="scientific">Desulforamulus ruminis (strain ATCC 23193 / DSM 2154 / NCIMB 8452 / DL)</name>
    <name type="common">Desulfotomaculum ruminis</name>
    <dbReference type="NCBI Taxonomy" id="696281"/>
    <lineage>
        <taxon>Bacteria</taxon>
        <taxon>Bacillati</taxon>
        <taxon>Bacillota</taxon>
        <taxon>Clostridia</taxon>
        <taxon>Eubacteriales</taxon>
        <taxon>Peptococcaceae</taxon>
        <taxon>Desulforamulus</taxon>
    </lineage>
</organism>
<reference evidence="3" key="1">
    <citation type="submission" date="2011-05" db="EMBL/GenBank/DDBJ databases">
        <title>Complete sequence of Desulfotomaculum ruminis DSM 2154.</title>
        <authorList>
            <person name="Lucas S."/>
            <person name="Copeland A."/>
            <person name="Lapidus A."/>
            <person name="Cheng J.-F."/>
            <person name="Goodwin L."/>
            <person name="Pitluck S."/>
            <person name="Lu M."/>
            <person name="Detter J.C."/>
            <person name="Han C."/>
            <person name="Tapia R."/>
            <person name="Land M."/>
            <person name="Hauser L."/>
            <person name="Kyrpides N."/>
            <person name="Ivanova N."/>
            <person name="Mikhailova N."/>
            <person name="Pagani I."/>
            <person name="Stams A.J.M."/>
            <person name="Plugge C.M."/>
            <person name="Muyzer G."/>
            <person name="Kuever J."/>
            <person name="Parshina S.N."/>
            <person name="Ivanova A.E."/>
            <person name="Nazina T.N."/>
            <person name="Brambilla E."/>
            <person name="Spring S."/>
            <person name="Klenk H.-P."/>
            <person name="Woyke T."/>
        </authorList>
    </citation>
    <scope>NUCLEOTIDE SEQUENCE [LARGE SCALE GENOMIC DNA]</scope>
    <source>
        <strain evidence="3">ATCC 23193 / DSM 2154 / NCIB 8452 / DL</strain>
    </source>
</reference>